<gene>
    <name evidence="2" type="ORF">GOBAR_AA23973</name>
</gene>
<dbReference type="Proteomes" id="UP000239757">
    <property type="component" value="Unassembled WGS sequence"/>
</dbReference>
<dbReference type="EMBL" id="KZ666003">
    <property type="protein sequence ID" value="PPR96695.1"/>
    <property type="molecule type" value="Genomic_DNA"/>
</dbReference>
<sequence length="237" mass="26379">MITRLRDPPRPPFPSRARHPYYSPIHTHFFARSTSRTTDLSEPPLSSTNSPFLLAHTSTNPRTAITTSPSPPQTPRSWIKLQFTLPSRAAYMNFCFPPSSRLNAPREALKLRASPSLSSRIPVQTCGALYLTFILGVVRPTRRLFDMLLGWFSPPGMAGVLWQQPVLSSRKCHSGCKRQSYHSHAITKGLSPTPSYHYGALLPLGLESARLLSLCRRRAGAKPLSNDQCSFNPLSGR</sequence>
<dbReference type="AlphaFoldDB" id="A0A2P5X066"/>
<protein>
    <submittedName>
        <fullName evidence="2">Uncharacterized protein</fullName>
    </submittedName>
</protein>
<feature type="region of interest" description="Disordered" evidence="1">
    <location>
        <begin position="33"/>
        <end position="53"/>
    </location>
</feature>
<name>A0A2P5X066_GOSBA</name>
<accession>A0A2P5X066</accession>
<proteinExistence type="predicted"/>
<evidence type="ECO:0000313" key="2">
    <source>
        <dbReference type="EMBL" id="PPR96695.1"/>
    </source>
</evidence>
<reference evidence="2 3" key="1">
    <citation type="submission" date="2015-01" db="EMBL/GenBank/DDBJ databases">
        <title>Genome of allotetraploid Gossypium barbadense reveals genomic plasticity and fiber elongation in cotton evolution.</title>
        <authorList>
            <person name="Chen X."/>
            <person name="Liu X."/>
            <person name="Zhao B."/>
            <person name="Zheng H."/>
            <person name="Hu Y."/>
            <person name="Lu G."/>
            <person name="Yang C."/>
            <person name="Chen J."/>
            <person name="Shan C."/>
            <person name="Zhang L."/>
            <person name="Zhou Y."/>
            <person name="Wang L."/>
            <person name="Guo W."/>
            <person name="Bai Y."/>
            <person name="Ruan J."/>
            <person name="Shangguan X."/>
            <person name="Mao Y."/>
            <person name="Jiang J."/>
            <person name="Zhu Y."/>
            <person name="Lei J."/>
            <person name="Kang H."/>
            <person name="Chen S."/>
            <person name="He X."/>
            <person name="Wang R."/>
            <person name="Wang Y."/>
            <person name="Chen J."/>
            <person name="Wang L."/>
            <person name="Yu S."/>
            <person name="Wang B."/>
            <person name="Wei J."/>
            <person name="Song S."/>
            <person name="Lu X."/>
            <person name="Gao Z."/>
            <person name="Gu W."/>
            <person name="Deng X."/>
            <person name="Ma D."/>
            <person name="Wang S."/>
            <person name="Liang W."/>
            <person name="Fang L."/>
            <person name="Cai C."/>
            <person name="Zhu X."/>
            <person name="Zhou B."/>
            <person name="Zhang Y."/>
            <person name="Chen Z."/>
            <person name="Xu S."/>
            <person name="Zhu R."/>
            <person name="Wang S."/>
            <person name="Zhang T."/>
            <person name="Zhao G."/>
        </authorList>
    </citation>
    <scope>NUCLEOTIDE SEQUENCE [LARGE SCALE GENOMIC DNA]</scope>
    <source>
        <strain evidence="3">cv. Xinhai21</strain>
        <tissue evidence="2">Leaf</tissue>
    </source>
</reference>
<evidence type="ECO:0000313" key="3">
    <source>
        <dbReference type="Proteomes" id="UP000239757"/>
    </source>
</evidence>
<evidence type="ECO:0000256" key="1">
    <source>
        <dbReference type="SAM" id="MobiDB-lite"/>
    </source>
</evidence>
<organism evidence="2 3">
    <name type="scientific">Gossypium barbadense</name>
    <name type="common">Sea Island cotton</name>
    <name type="synonym">Hibiscus barbadensis</name>
    <dbReference type="NCBI Taxonomy" id="3634"/>
    <lineage>
        <taxon>Eukaryota</taxon>
        <taxon>Viridiplantae</taxon>
        <taxon>Streptophyta</taxon>
        <taxon>Embryophyta</taxon>
        <taxon>Tracheophyta</taxon>
        <taxon>Spermatophyta</taxon>
        <taxon>Magnoliopsida</taxon>
        <taxon>eudicotyledons</taxon>
        <taxon>Gunneridae</taxon>
        <taxon>Pentapetalae</taxon>
        <taxon>rosids</taxon>
        <taxon>malvids</taxon>
        <taxon>Malvales</taxon>
        <taxon>Malvaceae</taxon>
        <taxon>Malvoideae</taxon>
        <taxon>Gossypium</taxon>
    </lineage>
</organism>